<dbReference type="AlphaFoldDB" id="A0A4Y2E634"/>
<dbReference type="Proteomes" id="UP000499080">
    <property type="component" value="Unassembled WGS sequence"/>
</dbReference>
<organism evidence="1 2">
    <name type="scientific">Araneus ventricosus</name>
    <name type="common">Orbweaver spider</name>
    <name type="synonym">Epeira ventricosa</name>
    <dbReference type="NCBI Taxonomy" id="182803"/>
    <lineage>
        <taxon>Eukaryota</taxon>
        <taxon>Metazoa</taxon>
        <taxon>Ecdysozoa</taxon>
        <taxon>Arthropoda</taxon>
        <taxon>Chelicerata</taxon>
        <taxon>Arachnida</taxon>
        <taxon>Araneae</taxon>
        <taxon>Araneomorphae</taxon>
        <taxon>Entelegynae</taxon>
        <taxon>Araneoidea</taxon>
        <taxon>Araneidae</taxon>
        <taxon>Araneus</taxon>
    </lineage>
</organism>
<protein>
    <submittedName>
        <fullName evidence="1">Uncharacterized protein</fullName>
    </submittedName>
</protein>
<comment type="caution">
    <text evidence="1">The sequence shown here is derived from an EMBL/GenBank/DDBJ whole genome shotgun (WGS) entry which is preliminary data.</text>
</comment>
<name>A0A4Y2E634_ARAVE</name>
<evidence type="ECO:0000313" key="1">
    <source>
        <dbReference type="EMBL" id="GBM24197.1"/>
    </source>
</evidence>
<gene>
    <name evidence="1" type="ORF">AVEN_4949_1</name>
</gene>
<evidence type="ECO:0000313" key="2">
    <source>
        <dbReference type="Proteomes" id="UP000499080"/>
    </source>
</evidence>
<keyword evidence="2" id="KW-1185">Reference proteome</keyword>
<dbReference type="EMBL" id="BGPR01000513">
    <property type="protein sequence ID" value="GBM24197.1"/>
    <property type="molecule type" value="Genomic_DNA"/>
</dbReference>
<proteinExistence type="predicted"/>
<sequence length="137" mass="15844">MISYELKLNEISYVQKTRTQSTVAAELHIFTSLEVFFGAGVFFEHPVWMSERQQVLLRSARGAAGMTWAAVSLAPQSRPSRIRLVLQTTLQLYKQNREKKKHSRNRRLQFSEKEKRVHGIRVPTSCSRISSIQHMLS</sequence>
<reference evidence="1 2" key="1">
    <citation type="journal article" date="2019" name="Sci. Rep.">
        <title>Orb-weaving spider Araneus ventricosus genome elucidates the spidroin gene catalogue.</title>
        <authorList>
            <person name="Kono N."/>
            <person name="Nakamura H."/>
            <person name="Ohtoshi R."/>
            <person name="Moran D.A.P."/>
            <person name="Shinohara A."/>
            <person name="Yoshida Y."/>
            <person name="Fujiwara M."/>
            <person name="Mori M."/>
            <person name="Tomita M."/>
            <person name="Arakawa K."/>
        </authorList>
    </citation>
    <scope>NUCLEOTIDE SEQUENCE [LARGE SCALE GENOMIC DNA]</scope>
</reference>
<accession>A0A4Y2E634</accession>